<reference evidence="1 2" key="1">
    <citation type="journal article" date="2011" name="BMC Genomics">
        <title>Genome sequencing reveals diversification of virulence factor content and possible host adaptation in distinct subpopulations of Salmonella enterica.</title>
        <authorList>
            <person name="den Bakker H.C."/>
            <person name="Moreno Switt A.I."/>
            <person name="Govoni G."/>
            <person name="Cummings C.A."/>
            <person name="Ranieri M.L."/>
            <person name="Degoricija L."/>
            <person name="Hoelzer K."/>
            <person name="Rodriguez-Rivera L.D."/>
            <person name="Brown S."/>
            <person name="Bolchacova E."/>
            <person name="Furtado M.R."/>
            <person name="Wiedmann M."/>
        </authorList>
    </citation>
    <scope>NUCLEOTIDE SEQUENCE [LARGE SCALE GENOMIC DNA]</scope>
    <source>
        <strain evidence="1 2">R8-3404</strain>
    </source>
</reference>
<comment type="caution">
    <text evidence="1">The sequence shown here is derived from an EMBL/GenBank/DDBJ whole genome shotgun (WGS) entry which is preliminary data.</text>
</comment>
<dbReference type="EMBL" id="AFCV01000150">
    <property type="protein sequence ID" value="EHC95828.1"/>
    <property type="molecule type" value="Genomic_DNA"/>
</dbReference>
<organism evidence="1 2">
    <name type="scientific">Salmonella enterica subsp. enterica serovar Uganda str. R8-3404</name>
    <dbReference type="NCBI Taxonomy" id="913083"/>
    <lineage>
        <taxon>Bacteria</taxon>
        <taxon>Pseudomonadati</taxon>
        <taxon>Pseudomonadota</taxon>
        <taxon>Gammaproteobacteria</taxon>
        <taxon>Enterobacterales</taxon>
        <taxon>Enterobacteriaceae</taxon>
        <taxon>Salmonella</taxon>
    </lineage>
</organism>
<evidence type="ECO:0000313" key="2">
    <source>
        <dbReference type="Proteomes" id="UP000003915"/>
    </source>
</evidence>
<dbReference type="AlphaFoldDB" id="A0A6C8H834"/>
<proteinExistence type="predicted"/>
<dbReference type="Proteomes" id="UP000003915">
    <property type="component" value="Unassembled WGS sequence"/>
</dbReference>
<gene>
    <name evidence="1" type="ORF">LTSEUGA_0623</name>
</gene>
<accession>A0A6C8H834</accession>
<name>A0A6C8H834_SALET</name>
<evidence type="ECO:0000313" key="1">
    <source>
        <dbReference type="EMBL" id="EHC95828.1"/>
    </source>
</evidence>
<sequence>MHRNGASAVGAVHRNGASASAVTIWFKLKDIFFIREVFL</sequence>
<protein>
    <submittedName>
        <fullName evidence="1">Uncharacterized protein</fullName>
    </submittedName>
</protein>